<dbReference type="PROSITE" id="PS50096">
    <property type="entry name" value="IQ"/>
    <property type="match status" value="1"/>
</dbReference>
<dbReference type="Proteomes" id="UP000094236">
    <property type="component" value="Unassembled WGS sequence"/>
</dbReference>
<accession>A0A1E4U184</accession>
<dbReference type="GO" id="GO:0032299">
    <property type="term" value="C:ribonuclease H2 complex"/>
    <property type="evidence" value="ECO:0007669"/>
    <property type="project" value="InterPro"/>
</dbReference>
<dbReference type="AlphaFoldDB" id="A0A1E4U184"/>
<dbReference type="STRING" id="669874.A0A1E4U184"/>
<proteinExistence type="predicted"/>
<organism evidence="1 2">
    <name type="scientific">Pachysolen tannophilus NRRL Y-2460</name>
    <dbReference type="NCBI Taxonomy" id="669874"/>
    <lineage>
        <taxon>Eukaryota</taxon>
        <taxon>Fungi</taxon>
        <taxon>Dikarya</taxon>
        <taxon>Ascomycota</taxon>
        <taxon>Saccharomycotina</taxon>
        <taxon>Pichiomycetes</taxon>
        <taxon>Pachysolenaceae</taxon>
        <taxon>Pachysolen</taxon>
    </lineage>
</organism>
<dbReference type="OrthoDB" id="6222486at2759"/>
<protein>
    <submittedName>
        <fullName evidence="1">Uncharacterized protein</fullName>
    </submittedName>
</protein>
<sequence>MKIEINNNSDESHKYHCNVLPCRIKYTGEVQSPLLKPETGYWEVTQDQDNKVTTYFRGRLLQGNLVTLDSNYKGYILRQQVEKDEEQEKEINGKKFVNIGEFEKLVIFDNGMEFNGESENLIEEWLNVSNIIHE</sequence>
<dbReference type="PANTHER" id="PTHR47204:SF1">
    <property type="entry name" value="RIBONUCLEASE H2 SUBUNIT C"/>
    <property type="match status" value="1"/>
</dbReference>
<dbReference type="Pfam" id="PF08615">
    <property type="entry name" value="RNase_H2_suC"/>
    <property type="match status" value="1"/>
</dbReference>
<gene>
    <name evidence="1" type="ORF">PACTADRAFT_31163</name>
</gene>
<dbReference type="GO" id="GO:0006401">
    <property type="term" value="P:RNA catabolic process"/>
    <property type="evidence" value="ECO:0007669"/>
    <property type="project" value="InterPro"/>
</dbReference>
<dbReference type="PANTHER" id="PTHR47204">
    <property type="entry name" value="OS02G0168900 PROTEIN"/>
    <property type="match status" value="1"/>
</dbReference>
<name>A0A1E4U184_PACTA</name>
<dbReference type="EMBL" id="KV454011">
    <property type="protein sequence ID" value="ODV97729.1"/>
    <property type="molecule type" value="Genomic_DNA"/>
</dbReference>
<dbReference type="InterPro" id="IPR013924">
    <property type="entry name" value="RNase_H2_suC"/>
</dbReference>
<dbReference type="CDD" id="cd09271">
    <property type="entry name" value="RNase_H2-C"/>
    <property type="match status" value="1"/>
</dbReference>
<evidence type="ECO:0000313" key="1">
    <source>
        <dbReference type="EMBL" id="ODV97729.1"/>
    </source>
</evidence>
<keyword evidence="2" id="KW-1185">Reference proteome</keyword>
<reference evidence="2" key="1">
    <citation type="submission" date="2016-05" db="EMBL/GenBank/DDBJ databases">
        <title>Comparative genomics of biotechnologically important yeasts.</title>
        <authorList>
            <consortium name="DOE Joint Genome Institute"/>
            <person name="Riley R."/>
            <person name="Haridas S."/>
            <person name="Wolfe K.H."/>
            <person name="Lopes M.R."/>
            <person name="Hittinger C.T."/>
            <person name="Goker M."/>
            <person name="Salamov A."/>
            <person name="Wisecaver J."/>
            <person name="Long T.M."/>
            <person name="Aerts A.L."/>
            <person name="Barry K."/>
            <person name="Choi C."/>
            <person name="Clum A."/>
            <person name="Coughlan A.Y."/>
            <person name="Deshpande S."/>
            <person name="Douglass A.P."/>
            <person name="Hanson S.J."/>
            <person name="Klenk H.-P."/>
            <person name="Labutti K."/>
            <person name="Lapidus A."/>
            <person name="Lindquist E."/>
            <person name="Lipzen A."/>
            <person name="Meier-Kolthoff J.P."/>
            <person name="Ohm R.A."/>
            <person name="Otillar R.P."/>
            <person name="Pangilinan J."/>
            <person name="Peng Y."/>
            <person name="Rokas A."/>
            <person name="Rosa C.A."/>
            <person name="Scheuner C."/>
            <person name="Sibirny A.A."/>
            <person name="Slot J.C."/>
            <person name="Stielow J.B."/>
            <person name="Sun H."/>
            <person name="Kurtzman C.P."/>
            <person name="Blackwell M."/>
            <person name="Grigoriev I.V."/>
            <person name="Jeffries T.W."/>
        </authorList>
    </citation>
    <scope>NUCLEOTIDE SEQUENCE [LARGE SCALE GENOMIC DNA]</scope>
    <source>
        <strain evidence="2">NRRL Y-2460</strain>
    </source>
</reference>
<dbReference type="Gene3D" id="2.40.128.680">
    <property type="match status" value="1"/>
</dbReference>
<evidence type="ECO:0000313" key="2">
    <source>
        <dbReference type="Proteomes" id="UP000094236"/>
    </source>
</evidence>